<reference evidence="4" key="1">
    <citation type="submission" date="2012-08" db="EMBL/GenBank/DDBJ databases">
        <title>The Genome Sequence of Wuchereria bancrofti.</title>
        <authorList>
            <person name="Nutman T.B."/>
            <person name="Fink D.L."/>
            <person name="Russ C."/>
            <person name="Young S."/>
            <person name="Zeng Q."/>
            <person name="Koehrsen M."/>
            <person name="Alvarado L."/>
            <person name="Berlin A."/>
            <person name="Chapman S.B."/>
            <person name="Chen Z."/>
            <person name="Freedman E."/>
            <person name="Gellesch M."/>
            <person name="Goldberg J."/>
            <person name="Griggs A."/>
            <person name="Gujja S."/>
            <person name="Heilman E.R."/>
            <person name="Heiman D."/>
            <person name="Hepburn T."/>
            <person name="Howarth C."/>
            <person name="Jen D."/>
            <person name="Larson L."/>
            <person name="Lewis B."/>
            <person name="Mehta T."/>
            <person name="Park D."/>
            <person name="Pearson M."/>
            <person name="Roberts A."/>
            <person name="Saif S."/>
            <person name="Shea T."/>
            <person name="Shenoy N."/>
            <person name="Sisk P."/>
            <person name="Stolte C."/>
            <person name="Sykes S."/>
            <person name="Walk T."/>
            <person name="White J."/>
            <person name="Yandava C."/>
            <person name="Haas B."/>
            <person name="Henn M.R."/>
            <person name="Nusbaum C."/>
            <person name="Birren B."/>
        </authorList>
    </citation>
    <scope>NUCLEOTIDE SEQUENCE [LARGE SCALE GENOMIC DNA]</scope>
    <source>
        <strain evidence="4">NA</strain>
    </source>
</reference>
<feature type="non-terminal residue" evidence="3">
    <location>
        <position position="1"/>
    </location>
</feature>
<dbReference type="EMBL" id="ADBV01014646">
    <property type="protein sequence ID" value="EJW73138.1"/>
    <property type="molecule type" value="Genomic_DNA"/>
</dbReference>
<protein>
    <submittedName>
        <fullName evidence="3">Uncharacterized protein</fullName>
    </submittedName>
</protein>
<evidence type="ECO:0000256" key="1">
    <source>
        <dbReference type="SAM" id="MobiDB-lite"/>
    </source>
</evidence>
<sequence>NDYDYDNDYNDYDDDNDDNDYGDCDDDNDYDCDNMLIMTMTMMMMTATMIMMIVIKIIIIIIEIVMQSSYLRNLFTNNLEFEFVDNMTQFYISNTKHSLQ</sequence>
<organism evidence="3 4">
    <name type="scientific">Wuchereria bancrofti</name>
    <dbReference type="NCBI Taxonomy" id="6293"/>
    <lineage>
        <taxon>Eukaryota</taxon>
        <taxon>Metazoa</taxon>
        <taxon>Ecdysozoa</taxon>
        <taxon>Nematoda</taxon>
        <taxon>Chromadorea</taxon>
        <taxon>Rhabditida</taxon>
        <taxon>Spirurina</taxon>
        <taxon>Spiruromorpha</taxon>
        <taxon>Filarioidea</taxon>
        <taxon>Onchocercidae</taxon>
        <taxon>Wuchereria</taxon>
    </lineage>
</organism>
<dbReference type="AlphaFoldDB" id="J9DU20"/>
<name>J9DU20_WUCBA</name>
<gene>
    <name evidence="3" type="ORF">WUBG_15955</name>
</gene>
<proteinExistence type="predicted"/>
<evidence type="ECO:0000313" key="3">
    <source>
        <dbReference type="EMBL" id="EJW73138.1"/>
    </source>
</evidence>
<dbReference type="Proteomes" id="UP000004810">
    <property type="component" value="Unassembled WGS sequence"/>
</dbReference>
<keyword evidence="2" id="KW-1133">Transmembrane helix</keyword>
<feature type="transmembrane region" description="Helical" evidence="2">
    <location>
        <begin position="35"/>
        <end position="62"/>
    </location>
</feature>
<keyword evidence="2" id="KW-0472">Membrane</keyword>
<feature type="region of interest" description="Disordered" evidence="1">
    <location>
        <begin position="1"/>
        <end position="24"/>
    </location>
</feature>
<evidence type="ECO:0000313" key="4">
    <source>
        <dbReference type="Proteomes" id="UP000004810"/>
    </source>
</evidence>
<accession>J9DU20</accession>
<comment type="caution">
    <text evidence="3">The sequence shown here is derived from an EMBL/GenBank/DDBJ whole genome shotgun (WGS) entry which is preliminary data.</text>
</comment>
<keyword evidence="2" id="KW-0812">Transmembrane</keyword>
<evidence type="ECO:0000256" key="2">
    <source>
        <dbReference type="SAM" id="Phobius"/>
    </source>
</evidence>